<accession>A0AAD4MBD3</accession>
<reference evidence="1" key="1">
    <citation type="journal article" date="2022" name="New Phytol.">
        <title>Evolutionary transition to the ectomycorrhizal habit in the genomes of a hyperdiverse lineage of mushroom-forming fungi.</title>
        <authorList>
            <person name="Looney B."/>
            <person name="Miyauchi S."/>
            <person name="Morin E."/>
            <person name="Drula E."/>
            <person name="Courty P.E."/>
            <person name="Kohler A."/>
            <person name="Kuo A."/>
            <person name="LaButti K."/>
            <person name="Pangilinan J."/>
            <person name="Lipzen A."/>
            <person name="Riley R."/>
            <person name="Andreopoulos W."/>
            <person name="He G."/>
            <person name="Johnson J."/>
            <person name="Nolan M."/>
            <person name="Tritt A."/>
            <person name="Barry K.W."/>
            <person name="Grigoriev I.V."/>
            <person name="Nagy L.G."/>
            <person name="Hibbett D."/>
            <person name="Henrissat B."/>
            <person name="Matheny P.B."/>
            <person name="Labbe J."/>
            <person name="Martin F.M."/>
        </authorList>
    </citation>
    <scope>NUCLEOTIDE SEQUENCE</scope>
    <source>
        <strain evidence="1">BPL690</strain>
    </source>
</reference>
<evidence type="ECO:0000313" key="1">
    <source>
        <dbReference type="EMBL" id="KAI0306052.1"/>
    </source>
</evidence>
<organism evidence="1 2">
    <name type="scientific">Multifurca ochricompacta</name>
    <dbReference type="NCBI Taxonomy" id="376703"/>
    <lineage>
        <taxon>Eukaryota</taxon>
        <taxon>Fungi</taxon>
        <taxon>Dikarya</taxon>
        <taxon>Basidiomycota</taxon>
        <taxon>Agaricomycotina</taxon>
        <taxon>Agaricomycetes</taxon>
        <taxon>Russulales</taxon>
        <taxon>Russulaceae</taxon>
        <taxon>Multifurca</taxon>
    </lineage>
</organism>
<sequence length="100" mass="11365">MLNEMRHGALSRKSIARFRQLSREISYDDGIGPTELFPRRQDVDSANNLRMSCLRGESKTYHAKDGGWPAAISGRSSSIILWPRSLAFNCRCPSHAYQEH</sequence>
<dbReference type="Proteomes" id="UP001203297">
    <property type="component" value="Unassembled WGS sequence"/>
</dbReference>
<gene>
    <name evidence="1" type="ORF">B0F90DRAFT_959044</name>
</gene>
<dbReference type="AlphaFoldDB" id="A0AAD4MBD3"/>
<proteinExistence type="predicted"/>
<dbReference type="EMBL" id="WTXG01000004">
    <property type="protein sequence ID" value="KAI0306052.1"/>
    <property type="molecule type" value="Genomic_DNA"/>
</dbReference>
<name>A0AAD4MBD3_9AGAM</name>
<evidence type="ECO:0000313" key="2">
    <source>
        <dbReference type="Proteomes" id="UP001203297"/>
    </source>
</evidence>
<comment type="caution">
    <text evidence="1">The sequence shown here is derived from an EMBL/GenBank/DDBJ whole genome shotgun (WGS) entry which is preliminary data.</text>
</comment>
<protein>
    <submittedName>
        <fullName evidence="1">Uncharacterized protein</fullName>
    </submittedName>
</protein>
<keyword evidence="2" id="KW-1185">Reference proteome</keyword>